<feature type="transmembrane region" description="Helical" evidence="1">
    <location>
        <begin position="110"/>
        <end position="127"/>
    </location>
</feature>
<dbReference type="KEGG" id="sti:Sthe_0062"/>
<proteinExistence type="predicted"/>
<dbReference type="EMBL" id="CP001823">
    <property type="protein sequence ID" value="ACZ37501.1"/>
    <property type="molecule type" value="Genomic_DNA"/>
</dbReference>
<dbReference type="HOGENOM" id="CLU_1748489_0_0_0"/>
<dbReference type="AlphaFoldDB" id="D1C5I5"/>
<keyword evidence="3" id="KW-1185">Reference proteome</keyword>
<keyword evidence="1" id="KW-1133">Transmembrane helix</keyword>
<reference evidence="3" key="1">
    <citation type="submission" date="2009-11" db="EMBL/GenBank/DDBJ databases">
        <title>The complete chromosome 1 of Sphaerobacter thermophilus DSM 20745.</title>
        <authorList>
            <person name="Lucas S."/>
            <person name="Copeland A."/>
            <person name="Lapidus A."/>
            <person name="Glavina del Rio T."/>
            <person name="Dalin E."/>
            <person name="Tice H."/>
            <person name="Bruce D."/>
            <person name="Goodwin L."/>
            <person name="Pitluck S."/>
            <person name="Kyrpides N."/>
            <person name="Mavromatis K."/>
            <person name="Ivanova N."/>
            <person name="Mikhailova N."/>
            <person name="LaButti K.M."/>
            <person name="Clum A."/>
            <person name="Sun H.I."/>
            <person name="Brettin T."/>
            <person name="Detter J.C."/>
            <person name="Han C."/>
            <person name="Larimer F."/>
            <person name="Land M."/>
            <person name="Hauser L."/>
            <person name="Markowitz V."/>
            <person name="Cheng J.F."/>
            <person name="Hugenholtz P."/>
            <person name="Woyke T."/>
            <person name="Wu D."/>
            <person name="Steenblock K."/>
            <person name="Schneider S."/>
            <person name="Pukall R."/>
            <person name="Goeker M."/>
            <person name="Klenk H.P."/>
            <person name="Eisen J.A."/>
        </authorList>
    </citation>
    <scope>NUCLEOTIDE SEQUENCE [LARGE SCALE GENOMIC DNA]</scope>
    <source>
        <strain evidence="3">ATCC 49802 / DSM 20745 / S 6022</strain>
    </source>
</reference>
<keyword evidence="1" id="KW-0472">Membrane</keyword>
<sequence>MSRNLPALPSRVEIEPVSAGGRLRRWLRSPLGAAASEVAPDLVRLAAERVGRRGNSHQTPPGASGVDVSEVEIDLAAPFVRRVVVRTASSWSVSPEVLQPSRRRRRAGRLGLRAAMLAALAMLGLAASRRFPLSLPDGLPGTRPRDGGN</sequence>
<organism evidence="2 3">
    <name type="scientific">Sphaerobacter thermophilus (strain ATCC 49802 / DSM 20745 / KCCM 41009 / NCIMB 13125 / S 6022)</name>
    <dbReference type="NCBI Taxonomy" id="479434"/>
    <lineage>
        <taxon>Bacteria</taxon>
        <taxon>Pseudomonadati</taxon>
        <taxon>Thermomicrobiota</taxon>
        <taxon>Thermomicrobia</taxon>
        <taxon>Sphaerobacterales</taxon>
        <taxon>Sphaerobacterineae</taxon>
        <taxon>Sphaerobacteraceae</taxon>
        <taxon>Sphaerobacter</taxon>
    </lineage>
</organism>
<dbReference type="RefSeq" id="WP_012870550.1">
    <property type="nucleotide sequence ID" value="NC_013523.1"/>
</dbReference>
<dbReference type="STRING" id="479434.Sthe_0062"/>
<protein>
    <submittedName>
        <fullName evidence="2">Uncharacterized protein</fullName>
    </submittedName>
</protein>
<evidence type="ECO:0000256" key="1">
    <source>
        <dbReference type="SAM" id="Phobius"/>
    </source>
</evidence>
<name>D1C5I5_SPHTD</name>
<keyword evidence="1" id="KW-0812">Transmembrane</keyword>
<evidence type="ECO:0000313" key="2">
    <source>
        <dbReference type="EMBL" id="ACZ37501.1"/>
    </source>
</evidence>
<reference evidence="2 3" key="2">
    <citation type="journal article" date="2010" name="Stand. Genomic Sci.">
        <title>Complete genome sequence of Desulfohalobium retbaense type strain (HR(100)).</title>
        <authorList>
            <person name="Spring S."/>
            <person name="Nolan M."/>
            <person name="Lapidus A."/>
            <person name="Glavina Del Rio T."/>
            <person name="Copeland A."/>
            <person name="Tice H."/>
            <person name="Cheng J.F."/>
            <person name="Lucas S."/>
            <person name="Land M."/>
            <person name="Chen F."/>
            <person name="Bruce D."/>
            <person name="Goodwin L."/>
            <person name="Pitluck S."/>
            <person name="Ivanova N."/>
            <person name="Mavromatis K."/>
            <person name="Mikhailova N."/>
            <person name="Pati A."/>
            <person name="Chen A."/>
            <person name="Palaniappan K."/>
            <person name="Hauser L."/>
            <person name="Chang Y.J."/>
            <person name="Jeffries C.D."/>
            <person name="Munk C."/>
            <person name="Kiss H."/>
            <person name="Chain P."/>
            <person name="Han C."/>
            <person name="Brettin T."/>
            <person name="Detter J.C."/>
            <person name="Schuler E."/>
            <person name="Goker M."/>
            <person name="Rohde M."/>
            <person name="Bristow J."/>
            <person name="Eisen J.A."/>
            <person name="Markowitz V."/>
            <person name="Hugenholtz P."/>
            <person name="Kyrpides N.C."/>
            <person name="Klenk H.P."/>
        </authorList>
    </citation>
    <scope>NUCLEOTIDE SEQUENCE [LARGE SCALE GENOMIC DNA]</scope>
    <source>
        <strain evidence="3">ATCC 49802 / DSM 20745 / S 6022</strain>
    </source>
</reference>
<accession>D1C5I5</accession>
<gene>
    <name evidence="2" type="ordered locus">Sthe_0062</name>
</gene>
<dbReference type="InParanoid" id="D1C5I5"/>
<evidence type="ECO:0000313" key="3">
    <source>
        <dbReference type="Proteomes" id="UP000002027"/>
    </source>
</evidence>
<dbReference type="OrthoDB" id="9928817at2"/>
<dbReference type="Proteomes" id="UP000002027">
    <property type="component" value="Chromosome 1"/>
</dbReference>